<evidence type="ECO:0000313" key="4">
    <source>
        <dbReference type="Proteomes" id="UP001057455"/>
    </source>
</evidence>
<dbReference type="PANTHER" id="PTHR32083:SF48">
    <property type="entry name" value="TRANS-GOLGI NETWORK-LOCALIZED SYP41-INTERACTING PROTEIN 1"/>
    <property type="match status" value="1"/>
</dbReference>
<evidence type="ECO:0000256" key="1">
    <source>
        <dbReference type="ARBA" id="ARBA00023054"/>
    </source>
</evidence>
<keyword evidence="1 2" id="KW-0175">Coiled coil</keyword>
<reference evidence="3" key="1">
    <citation type="submission" date="2019-12" db="EMBL/GenBank/DDBJ databases">
        <title>Genome sequence of Babesia ovis.</title>
        <authorList>
            <person name="Yamagishi J."/>
            <person name="Sevinc F."/>
            <person name="Xuan X."/>
        </authorList>
    </citation>
    <scope>NUCLEOTIDE SEQUENCE</scope>
    <source>
        <strain evidence="3">Selcuk</strain>
    </source>
</reference>
<protein>
    <submittedName>
        <fullName evidence="3">Viral A-type inclusion protein, putative</fullName>
    </submittedName>
</protein>
<name>A0A9W5TBK8_BABOV</name>
<accession>A0A9W5TBK8</accession>
<sequence>MGREATYTNLYHGGFATLPTQPSENDKHVDQNVRNDYIRTDLTKNGDVAPNPTTLDYQPVSGAAYGAAVNFANNTGPIKPVVIDNDRYTRTDMFDDCVTFVREFSSTTLGCPELQKFERNPYRSRYLNTPECEGLLTKHCQRILHSYYGRADALCTASICGVSRHITFNDVADSGLTSTDHLTSLATLSVLARYHKIGYLSSQLDDVGYCAANIYVHLLNVIRVIFAASAAGPVIGGGNNVDTARRFYSLLGRGVWRNAAEASEPLAQIDRRVAQRVSLLYALCIHLLDVLLVNDDKCTEEILALDGDLYETLGCVACCFVEQAVRSGDRTVCSPTAGEMLEDRLAPDIGDRYALFSKHWSILSGLLSRGVKFGNSDLLVKAVKALCNVLETANVGRSLLLWAYCVYVRLCPGDLSQGNHSIPRILFEYMTKTKGVLQLQAITSALAICMRDPGFVRYADDRMNPQKTFATFVLHSCNLIHNKMDDLAVPILQVLYLLFDTCPKALPDISSAMSGASGMLDRYSDTVGNAVETFLNVATLSIGPIQVIMALVMRRIFLRCDVTKSLNADLRAKFIKHLLAVVGLKKPAGATETDAIGVVSKVALLDAFVQSGAMSDLVSAMKDVNAKQLRLVSLHASNVSCESLHRLLCVGDIATKLVAYDALVGYRSDGMDSGTFVMCALCSAVKICPGVADILHDYTATYAGISEYRGSGTLATEVKFLRSLSDDSTMINPTLNMRIAGLLSVHAAISSLYISSEVSKQNLIQALLSPKNTLSEKQHQEVLARYKAQLSSQRREVVKSHARIDAQAREMQEQKVSVTKQMDQLREECTNKVERSKAELVTAQNQLNTVSSQAQQLDRECARLRTQVTELDQALRKLSAESAQTNEHLREAVSHRDKLKTEVTGLQGQLEQRDRTIDQLRTVESDNTRLNQDIVELNAVVERVYRMLIALMVRHRQLEGDLARSKEETAQSNRQLQERQLQVEELTNRCRNHENAITTLRVAKEGAESEVQRLGRELQVMEGRLGKSSEELSLLQARYTQSTQKLQAAEDNNHRLTEQLERCEIQLRQRGEQLSTIYSTFQDKKPY</sequence>
<dbReference type="GO" id="GO:0005856">
    <property type="term" value="C:cytoskeleton"/>
    <property type="evidence" value="ECO:0007669"/>
    <property type="project" value="TreeGrafter"/>
</dbReference>
<organism evidence="3 4">
    <name type="scientific">Babesia ovis</name>
    <dbReference type="NCBI Taxonomy" id="5869"/>
    <lineage>
        <taxon>Eukaryota</taxon>
        <taxon>Sar</taxon>
        <taxon>Alveolata</taxon>
        <taxon>Apicomplexa</taxon>
        <taxon>Aconoidasida</taxon>
        <taxon>Piroplasmida</taxon>
        <taxon>Babesiidae</taxon>
        <taxon>Babesia</taxon>
    </lineage>
</organism>
<comment type="caution">
    <text evidence="3">The sequence shown here is derived from an EMBL/GenBank/DDBJ whole genome shotgun (WGS) entry which is preliminary data.</text>
</comment>
<feature type="coiled-coil region" evidence="2">
    <location>
        <begin position="920"/>
        <end position="1066"/>
    </location>
</feature>
<dbReference type="EMBL" id="BLIY01000017">
    <property type="protein sequence ID" value="GFE55132.1"/>
    <property type="molecule type" value="Genomic_DNA"/>
</dbReference>
<dbReference type="Proteomes" id="UP001057455">
    <property type="component" value="Unassembled WGS sequence"/>
</dbReference>
<feature type="coiled-coil region" evidence="2">
    <location>
        <begin position="776"/>
        <end position="881"/>
    </location>
</feature>
<keyword evidence="4" id="KW-1185">Reference proteome</keyword>
<dbReference type="OrthoDB" id="10255522at2759"/>
<evidence type="ECO:0000313" key="3">
    <source>
        <dbReference type="EMBL" id="GFE55132.1"/>
    </source>
</evidence>
<dbReference type="AlphaFoldDB" id="A0A9W5TBK8"/>
<proteinExistence type="predicted"/>
<gene>
    <name evidence="3" type="ORF">BaOVIS_025360</name>
</gene>
<dbReference type="PANTHER" id="PTHR32083">
    <property type="entry name" value="CILIA AND FLAGELLA-ASSOCIATED PROTEIN 58-RELATED"/>
    <property type="match status" value="1"/>
</dbReference>
<evidence type="ECO:0000256" key="2">
    <source>
        <dbReference type="SAM" id="Coils"/>
    </source>
</evidence>